<dbReference type="AlphaFoldDB" id="A0A963Z721"/>
<dbReference type="PANTHER" id="PTHR31339">
    <property type="entry name" value="PECTIN LYASE-RELATED"/>
    <property type="match status" value="1"/>
</dbReference>
<dbReference type="RefSeq" id="WP_227309949.1">
    <property type="nucleotide sequence ID" value="NZ_JAESVA010000012.1"/>
</dbReference>
<dbReference type="PANTHER" id="PTHR31339:SF9">
    <property type="entry name" value="PLASMIN AND FIBRONECTIN-BINDING PROTEIN A"/>
    <property type="match status" value="1"/>
</dbReference>
<dbReference type="EMBL" id="JAESVA010000012">
    <property type="protein sequence ID" value="MCB8883295.1"/>
    <property type="molecule type" value="Genomic_DNA"/>
</dbReference>
<evidence type="ECO:0000313" key="3">
    <source>
        <dbReference type="Proteomes" id="UP000721844"/>
    </source>
</evidence>
<evidence type="ECO:0000313" key="2">
    <source>
        <dbReference type="EMBL" id="MCB8883295.1"/>
    </source>
</evidence>
<evidence type="ECO:0000259" key="1">
    <source>
        <dbReference type="Pfam" id="PF13229"/>
    </source>
</evidence>
<accession>A0A963Z721</accession>
<dbReference type="Proteomes" id="UP000721844">
    <property type="component" value="Unassembled WGS sequence"/>
</dbReference>
<feature type="domain" description="Right handed beta helix" evidence="1">
    <location>
        <begin position="161"/>
        <end position="235"/>
    </location>
</feature>
<proteinExistence type="predicted"/>
<dbReference type="InterPro" id="IPR006626">
    <property type="entry name" value="PbH1"/>
</dbReference>
<keyword evidence="3" id="KW-1185">Reference proteome</keyword>
<reference evidence="2 3" key="1">
    <citation type="journal article" date="2021" name="Microorganisms">
        <title>Acidisoma silvae sp. nov. and Acidisomacellulosilytica sp. nov., Two Acidophilic Bacteria Isolated from Decaying Wood, Hydrolyzing Cellulose and Producing Poly-3-hydroxybutyrate.</title>
        <authorList>
            <person name="Mieszkin S."/>
            <person name="Pouder E."/>
            <person name="Uroz S."/>
            <person name="Simon-Colin C."/>
            <person name="Alain K."/>
        </authorList>
    </citation>
    <scope>NUCLEOTIDE SEQUENCE [LARGE SCALE GENOMIC DNA]</scope>
    <source>
        <strain evidence="2 3">HW T5.17</strain>
    </source>
</reference>
<dbReference type="InterPro" id="IPR012334">
    <property type="entry name" value="Pectin_lyas_fold"/>
</dbReference>
<sequence length="522" mass="56540">MMERQDAWWQHAPVFDPRDFGAVGDGVALDSPAINRAIAKAVDAGGGTIRLSAGTYRAFSVRLASRIRLHLEAGAVLRAADPPHEPTATGGYDLPEPSPAEDFPYQDFGHSHFRNSLLSGLGLTDVVIDGPGLIWGAGLVNGDYEPGHLPAMQAGVGNKALALFDCQRVLIRDVTILEAGHFAILATGCADMVVERVRIDTNRDGINLDCCRNVRVENCRINSPNDDGICLKSTYALGRLAMAEDILIRGNWVSGRYQLGSTLDGTYRFIDEGPEKTANVTHRTGRIKFGTESNGGFRRVRIIDNHLQGSRGLALETVDGAVLEDVTIRGLTMRDLRHAPIYIRLGARLRGPAGTRPGILRGITIADVEAHQSFSSMPIIIAGIPGARIEDITLRHIHLQQPGGQSARIARQRVPEAIASYPDPECFGVDLPGSGLFARHVKGLTLHRFTVNCAEPDARPVAWLQDVIGGSVETRHLHNLTASPAIHAEAAVAIRVRQNGRRPFKLTQGPRYLPVLPEDAHG</sequence>
<organism evidence="2 3">
    <name type="scientific">Acidisoma cellulosilyticum</name>
    <dbReference type="NCBI Taxonomy" id="2802395"/>
    <lineage>
        <taxon>Bacteria</taxon>
        <taxon>Pseudomonadati</taxon>
        <taxon>Pseudomonadota</taxon>
        <taxon>Alphaproteobacteria</taxon>
        <taxon>Acetobacterales</taxon>
        <taxon>Acidocellaceae</taxon>
        <taxon>Acidisoma</taxon>
    </lineage>
</organism>
<comment type="caution">
    <text evidence="2">The sequence shown here is derived from an EMBL/GenBank/DDBJ whole genome shotgun (WGS) entry which is preliminary data.</text>
</comment>
<dbReference type="InterPro" id="IPR051801">
    <property type="entry name" value="GH28_Enzymes"/>
</dbReference>
<dbReference type="Gene3D" id="2.160.20.10">
    <property type="entry name" value="Single-stranded right-handed beta-helix, Pectin lyase-like"/>
    <property type="match status" value="1"/>
</dbReference>
<protein>
    <submittedName>
        <fullName evidence="2">Right-handed parallel beta-helix repeat-containing protein</fullName>
    </submittedName>
</protein>
<dbReference type="InterPro" id="IPR011050">
    <property type="entry name" value="Pectin_lyase_fold/virulence"/>
</dbReference>
<dbReference type="SMART" id="SM00710">
    <property type="entry name" value="PbH1"/>
    <property type="match status" value="5"/>
</dbReference>
<dbReference type="Pfam" id="PF13229">
    <property type="entry name" value="Beta_helix"/>
    <property type="match status" value="1"/>
</dbReference>
<dbReference type="InterPro" id="IPR039448">
    <property type="entry name" value="Beta_helix"/>
</dbReference>
<dbReference type="SUPFAM" id="SSF51126">
    <property type="entry name" value="Pectin lyase-like"/>
    <property type="match status" value="1"/>
</dbReference>
<gene>
    <name evidence="2" type="ORF">ACELLULO517_23805</name>
</gene>
<name>A0A963Z721_9PROT</name>